<dbReference type="Gene3D" id="2.40.160.110">
    <property type="match status" value="1"/>
</dbReference>
<evidence type="ECO:0000256" key="13">
    <source>
        <dbReference type="ARBA" id="ARBA00023273"/>
    </source>
</evidence>
<keyword evidence="13" id="KW-0966">Cell projection</keyword>
<accession>A0AAU9FD41</accession>
<dbReference type="Pfam" id="PF01299">
    <property type="entry name" value="Lamp2-like_luminal"/>
    <property type="match status" value="1"/>
</dbReference>
<evidence type="ECO:0000256" key="16">
    <source>
        <dbReference type="ARBA" id="ARBA00053950"/>
    </source>
</evidence>
<proteinExistence type="inferred from homology"/>
<keyword evidence="12" id="KW-0325">Glycoprotein</keyword>
<dbReference type="GO" id="GO:0005765">
    <property type="term" value="C:lysosomal membrane"/>
    <property type="evidence" value="ECO:0007669"/>
    <property type="project" value="TreeGrafter"/>
</dbReference>
<reference evidence="26 27" key="1">
    <citation type="submission" date="2024-02" db="EMBL/GenBank/DDBJ databases">
        <title>A chromosome-level genome assembly of Drosophila madeirensis, a fruit fly species endemic to Madeira island.</title>
        <authorList>
            <person name="Tomihara K."/>
            <person name="Llopart A."/>
            <person name="Yamamoto D."/>
        </authorList>
    </citation>
    <scope>NUCLEOTIDE SEQUENCE [LARGE SCALE GENOMIC DNA]</scope>
    <source>
        <strain evidence="26 27">RF1</strain>
    </source>
</reference>
<evidence type="ECO:0000256" key="6">
    <source>
        <dbReference type="ARBA" id="ARBA00022692"/>
    </source>
</evidence>
<feature type="signal peptide" evidence="23">
    <location>
        <begin position="1"/>
        <end position="22"/>
    </location>
</feature>
<dbReference type="InterPro" id="IPR048528">
    <property type="entry name" value="Lamp2-like_luminal"/>
</dbReference>
<keyword evidence="7 23" id="KW-0732">Signal</keyword>
<gene>
    <name evidence="26" type="ORF">DMAD_11398</name>
</gene>
<evidence type="ECO:0000256" key="14">
    <source>
        <dbReference type="ARBA" id="ARBA00023329"/>
    </source>
</evidence>
<dbReference type="PANTHER" id="PTHR11506:SF35">
    <property type="entry name" value="LYSOSOME-ASSOCIATED MEMBRANE GLYCOPROTEIN 5"/>
    <property type="match status" value="1"/>
</dbReference>
<keyword evidence="14" id="KW-0968">Cytoplasmic vesicle</keyword>
<feature type="domain" description="Lysosome-associated membrane glycoprotein 2-like transmembrane" evidence="25">
    <location>
        <begin position="301"/>
        <end position="332"/>
    </location>
</feature>
<dbReference type="EMBL" id="AP029264">
    <property type="protein sequence ID" value="BFF93567.1"/>
    <property type="molecule type" value="Genomic_DNA"/>
</dbReference>
<keyword evidence="27" id="KW-1185">Reference proteome</keyword>
<evidence type="ECO:0000256" key="7">
    <source>
        <dbReference type="ARBA" id="ARBA00022729"/>
    </source>
</evidence>
<dbReference type="GO" id="GO:0072594">
    <property type="term" value="P:establishment of protein localization to organelle"/>
    <property type="evidence" value="ECO:0007669"/>
    <property type="project" value="TreeGrafter"/>
</dbReference>
<dbReference type="Pfam" id="PF21222">
    <property type="entry name" value="Lamp2_2nd"/>
    <property type="match status" value="1"/>
</dbReference>
<dbReference type="Proteomes" id="UP001500889">
    <property type="component" value="Chromosome U"/>
</dbReference>
<dbReference type="InterPro" id="IPR002000">
    <property type="entry name" value="Lysosome-assoc_membr_glycop"/>
</dbReference>
<keyword evidence="20" id="KW-1015">Disulfide bond</keyword>
<feature type="chain" id="PRO_5043695260" description="Lysosome-associated membrane glycoprotein 5" evidence="23">
    <location>
        <begin position="23"/>
        <end position="335"/>
    </location>
</feature>
<evidence type="ECO:0000256" key="2">
    <source>
        <dbReference type="ARBA" id="ARBA00004158"/>
    </source>
</evidence>
<evidence type="ECO:0000256" key="22">
    <source>
        <dbReference type="SAM" id="Phobius"/>
    </source>
</evidence>
<evidence type="ECO:0000256" key="21">
    <source>
        <dbReference type="SAM" id="MobiDB-lite"/>
    </source>
</evidence>
<evidence type="ECO:0000256" key="3">
    <source>
        <dbReference type="ARBA" id="ARBA00004172"/>
    </source>
</evidence>
<evidence type="ECO:0000256" key="15">
    <source>
        <dbReference type="ARBA" id="ARBA00029428"/>
    </source>
</evidence>
<comment type="similarity">
    <text evidence="5 20">Belongs to the LAMP family.</text>
</comment>
<evidence type="ECO:0000256" key="10">
    <source>
        <dbReference type="ARBA" id="ARBA00023018"/>
    </source>
</evidence>
<evidence type="ECO:0000256" key="1">
    <source>
        <dbReference type="ARBA" id="ARBA00004151"/>
    </source>
</evidence>
<dbReference type="PROSITE" id="PS51407">
    <property type="entry name" value="LAMP_3"/>
    <property type="match status" value="1"/>
</dbReference>
<protein>
    <recommendedName>
        <fullName evidence="18">Lysosome-associated membrane glycoprotein 5</fullName>
    </recommendedName>
    <alternativeName>
        <fullName evidence="19">Lysosome-associated membrane protein 5</fullName>
    </alternativeName>
</protein>
<evidence type="ECO:0000259" key="24">
    <source>
        <dbReference type="Pfam" id="PF01299"/>
    </source>
</evidence>
<dbReference type="InterPro" id="IPR048524">
    <property type="entry name" value="Lamp2-like_TM"/>
</dbReference>
<feature type="disulfide bond" evidence="20">
    <location>
        <begin position="132"/>
        <end position="170"/>
    </location>
</feature>
<evidence type="ECO:0000259" key="25">
    <source>
        <dbReference type="Pfam" id="PF21222"/>
    </source>
</evidence>
<feature type="compositionally biased region" description="Low complexity" evidence="21">
    <location>
        <begin position="41"/>
        <end position="114"/>
    </location>
</feature>
<evidence type="ECO:0000256" key="19">
    <source>
        <dbReference type="ARBA" id="ARBA00076257"/>
    </source>
</evidence>
<keyword evidence="11 20" id="KW-0472">Membrane</keyword>
<feature type="transmembrane region" description="Helical" evidence="22">
    <location>
        <begin position="300"/>
        <end position="323"/>
    </location>
</feature>
<keyword evidence="9 22" id="KW-1133">Transmembrane helix</keyword>
<evidence type="ECO:0000256" key="9">
    <source>
        <dbReference type="ARBA" id="ARBA00022989"/>
    </source>
</evidence>
<evidence type="ECO:0000256" key="20">
    <source>
        <dbReference type="PROSITE-ProRule" id="PRU00740"/>
    </source>
</evidence>
<name>A0AAU9FD41_DROMD</name>
<dbReference type="PANTHER" id="PTHR11506">
    <property type="entry name" value="LYSOSOME-ASSOCIATED MEMBRANE GLYCOPROTEIN"/>
    <property type="match status" value="1"/>
</dbReference>
<keyword evidence="8" id="KW-0967">Endosome</keyword>
<dbReference type="GO" id="GO:0031902">
    <property type="term" value="C:late endosome membrane"/>
    <property type="evidence" value="ECO:0007669"/>
    <property type="project" value="TreeGrafter"/>
</dbReference>
<evidence type="ECO:0000256" key="4">
    <source>
        <dbReference type="ARBA" id="ARBA00004279"/>
    </source>
</evidence>
<evidence type="ECO:0000256" key="11">
    <source>
        <dbReference type="ARBA" id="ARBA00023136"/>
    </source>
</evidence>
<organism evidence="26 27">
    <name type="scientific">Drosophila madeirensis</name>
    <name type="common">Fruit fly</name>
    <dbReference type="NCBI Taxonomy" id="30013"/>
    <lineage>
        <taxon>Eukaryota</taxon>
        <taxon>Metazoa</taxon>
        <taxon>Ecdysozoa</taxon>
        <taxon>Arthropoda</taxon>
        <taxon>Hexapoda</taxon>
        <taxon>Insecta</taxon>
        <taxon>Pterygota</taxon>
        <taxon>Neoptera</taxon>
        <taxon>Endopterygota</taxon>
        <taxon>Diptera</taxon>
        <taxon>Brachycera</taxon>
        <taxon>Muscomorpha</taxon>
        <taxon>Ephydroidea</taxon>
        <taxon>Drosophilidae</taxon>
        <taxon>Drosophila</taxon>
        <taxon>Sophophora</taxon>
    </lineage>
</organism>
<keyword evidence="6 20" id="KW-0812">Transmembrane</keyword>
<feature type="region of interest" description="Disordered" evidence="21">
    <location>
        <begin position="37"/>
        <end position="122"/>
    </location>
</feature>
<feature type="domain" description="Lysosome-associated membrane glycoprotein 2-like luminal" evidence="24">
    <location>
        <begin position="128"/>
        <end position="278"/>
    </location>
</feature>
<evidence type="ECO:0000256" key="23">
    <source>
        <dbReference type="SAM" id="SignalP"/>
    </source>
</evidence>
<keyword evidence="10" id="KW-0770">Synapse</keyword>
<evidence type="ECO:0000256" key="18">
    <source>
        <dbReference type="ARBA" id="ARBA00074379"/>
    </source>
</evidence>
<evidence type="ECO:0000256" key="8">
    <source>
        <dbReference type="ARBA" id="ARBA00022753"/>
    </source>
</evidence>
<evidence type="ECO:0000256" key="12">
    <source>
        <dbReference type="ARBA" id="ARBA00023180"/>
    </source>
</evidence>
<evidence type="ECO:0000256" key="17">
    <source>
        <dbReference type="ARBA" id="ARBA00060492"/>
    </source>
</evidence>
<dbReference type="AlphaFoldDB" id="A0AAU9FD41"/>
<dbReference type="PRINTS" id="PR00336">
    <property type="entry name" value="LYSASSOCTDMP"/>
</dbReference>
<comment type="subcellular location">
    <subcellularLocation>
        <location evidence="4">Cell projection</location>
        <location evidence="4">Dendrite</location>
    </subcellularLocation>
    <subcellularLocation>
        <location evidence="17">Cell projection</location>
        <location evidence="17">Growth cone membrane</location>
        <topology evidence="17">Single-pass type I membrane protein</topology>
    </subcellularLocation>
    <subcellularLocation>
        <location evidence="15">Cytoplasmic vesicle</location>
        <location evidence="15">Secretory vesicle</location>
        <location evidence="15">Synaptic vesicle membrane</location>
        <topology evidence="15">Single-pass type I membrane protein</topology>
    </subcellularLocation>
    <subcellularLocation>
        <location evidence="2">Early endosome membrane</location>
        <topology evidence="2">Single-pass type I membrane protein</topology>
    </subcellularLocation>
    <subcellularLocation>
        <location evidence="1">Endoplasmic reticulum-Golgi intermediate compartment membrane</location>
        <topology evidence="1">Single-pass type I membrane protein</topology>
    </subcellularLocation>
    <subcellularLocation>
        <location evidence="20">Membrane</location>
        <topology evidence="20">Single-pass type I membrane protein</topology>
    </subcellularLocation>
    <subcellularLocation>
        <location evidence="3">Recycling endosome</location>
    </subcellularLocation>
</comment>
<evidence type="ECO:0000313" key="27">
    <source>
        <dbReference type="Proteomes" id="UP001500889"/>
    </source>
</evidence>
<evidence type="ECO:0000256" key="5">
    <source>
        <dbReference type="ARBA" id="ARBA00009644"/>
    </source>
</evidence>
<evidence type="ECO:0000313" key="26">
    <source>
        <dbReference type="EMBL" id="BFF93567.1"/>
    </source>
</evidence>
<comment type="caution">
    <text evidence="20">Lacks conserved residue(s) required for the propagation of feature annotation.</text>
</comment>
<comment type="function">
    <text evidence="16">Plays a role in short-term synaptic plasticity in a subset of GABAergic neurons in the brain.</text>
</comment>
<sequence>MFAHKLVLLGTTLLLLSSAVHSQSSISLKDAHFEEAPKTVETTSEKPLTSSSSSSSTSTSTSTTTTSTAAPTTSTTTTVKPSSSSTSTTTTTSTSTSTEPPKTTTTPAPVPTTTHAPQPYPGPKVGTWNASCILLTMAAQLNFTYETKDGKMAHGLYNIPANASIGDHVCDSQTIQTIQLSWGPTTSVQSMLMQFDNKNATTVLSTIQIHLSVLSEDFPDAKENQTLQLIHRGSDEFKTPEKMSYHCTRPQMLNLTETVDLKPEIGWLSVSSVQVEAFRGDDAKGFSAVHDCDSSETSDVVPIAVGIALAALILVVLISYLCARRRSTTRGYVSF</sequence>
<dbReference type="GO" id="GO:0005886">
    <property type="term" value="C:plasma membrane"/>
    <property type="evidence" value="ECO:0007669"/>
    <property type="project" value="UniProtKB-SubCell"/>
</dbReference>